<evidence type="ECO:0000313" key="2">
    <source>
        <dbReference type="EMBL" id="TFY71686.1"/>
    </source>
</evidence>
<feature type="compositionally biased region" description="Polar residues" evidence="1">
    <location>
        <begin position="68"/>
        <end position="80"/>
    </location>
</feature>
<organism evidence="2 3">
    <name type="scientific">Dentipellis fragilis</name>
    <dbReference type="NCBI Taxonomy" id="205917"/>
    <lineage>
        <taxon>Eukaryota</taxon>
        <taxon>Fungi</taxon>
        <taxon>Dikarya</taxon>
        <taxon>Basidiomycota</taxon>
        <taxon>Agaricomycotina</taxon>
        <taxon>Agaricomycetes</taxon>
        <taxon>Russulales</taxon>
        <taxon>Hericiaceae</taxon>
        <taxon>Dentipellis</taxon>
    </lineage>
</organism>
<dbReference type="AlphaFoldDB" id="A0A4Y9ZA03"/>
<keyword evidence="3" id="KW-1185">Reference proteome</keyword>
<feature type="region of interest" description="Disordered" evidence="1">
    <location>
        <begin position="32"/>
        <end position="125"/>
    </location>
</feature>
<dbReference type="OrthoDB" id="3040699at2759"/>
<dbReference type="Proteomes" id="UP000298327">
    <property type="component" value="Unassembled WGS sequence"/>
</dbReference>
<accession>A0A4Y9ZA03</accession>
<proteinExistence type="predicted"/>
<evidence type="ECO:0000313" key="3">
    <source>
        <dbReference type="Proteomes" id="UP000298327"/>
    </source>
</evidence>
<feature type="compositionally biased region" description="Basic and acidic residues" evidence="1">
    <location>
        <begin position="98"/>
        <end position="108"/>
    </location>
</feature>
<evidence type="ECO:0000256" key="1">
    <source>
        <dbReference type="SAM" id="MobiDB-lite"/>
    </source>
</evidence>
<comment type="caution">
    <text evidence="2">The sequence shown here is derived from an EMBL/GenBank/DDBJ whole genome shotgun (WGS) entry which is preliminary data.</text>
</comment>
<feature type="region of interest" description="Disordered" evidence="1">
    <location>
        <begin position="288"/>
        <end position="320"/>
    </location>
</feature>
<reference evidence="2 3" key="1">
    <citation type="submission" date="2019-02" db="EMBL/GenBank/DDBJ databases">
        <title>Genome sequencing of the rare red list fungi Dentipellis fragilis.</title>
        <authorList>
            <person name="Buettner E."/>
            <person name="Kellner H."/>
        </authorList>
    </citation>
    <scope>NUCLEOTIDE SEQUENCE [LARGE SCALE GENOMIC DNA]</scope>
    <source>
        <strain evidence="2 3">DSM 105465</strain>
    </source>
</reference>
<gene>
    <name evidence="2" type="ORF">EVG20_g1321</name>
</gene>
<feature type="compositionally biased region" description="Low complexity" evidence="1">
    <location>
        <begin position="47"/>
        <end position="66"/>
    </location>
</feature>
<sequence length="525" mass="56168">MARREGAEPLAGVWSEGFDWHALAALASQVANAVAAQGQKSMPPSAPAASAAPTPVPATSHASPATLAVQSPTTSLNIPTVSPAPLAMPTVESAPENPQEKVKIDLSQKKPKQTADDASATHSLPPAACPTSALSAISTPEVATAPFLAPFNTTATACLVTNADAGLHISQGFSVLPETHCSTRSPAPALNGDCPPQTLNEPGDTLTAQQPSTSATLNPRKRSALMSITLEQDLRPTRRRCEEPSAAVLEPSNGVERLTIEISGPSRPATARLPSVTASDLTTCNNRLFPAKPRSSGCDNESPTVSPEDGGDSSSRTIDDGEDLEEGELYDELAGPVVGPDLRVIGTEVGRTGWFSSMIHCDIRPADFSLMSKFLNAGRTTGNVTKTMCISLVCYFAKDLENARDKGQTNPREQVLLACRPAPWPNRGPLYALVNDKTYVPLSAPMKHFDNIIPISAFLQAGQNKVQIRQQANLSDYRFFVVAHHPTHGQLKEIAELRKVEMEWARFVHCVCRPPEKADRVWKQF</sequence>
<dbReference type="STRING" id="205917.A0A4Y9ZA03"/>
<name>A0A4Y9ZA03_9AGAM</name>
<protein>
    <submittedName>
        <fullName evidence="2">Uncharacterized protein</fullName>
    </submittedName>
</protein>
<dbReference type="EMBL" id="SEOQ01000041">
    <property type="protein sequence ID" value="TFY71686.1"/>
    <property type="molecule type" value="Genomic_DNA"/>
</dbReference>